<keyword evidence="11 13" id="KW-0472">Membrane</keyword>
<dbReference type="Proteomes" id="UP000758155">
    <property type="component" value="Unassembled WGS sequence"/>
</dbReference>
<dbReference type="SUPFAM" id="SSF63380">
    <property type="entry name" value="Riboflavin synthase domain-like"/>
    <property type="match status" value="1"/>
</dbReference>
<dbReference type="GO" id="GO:0006826">
    <property type="term" value="P:iron ion transport"/>
    <property type="evidence" value="ECO:0007669"/>
    <property type="project" value="UniProtKB-ARBA"/>
</dbReference>
<dbReference type="GO" id="GO:0052851">
    <property type="term" value="F:ferric-chelate reductase (NADPH) activity"/>
    <property type="evidence" value="ECO:0007669"/>
    <property type="project" value="UniProtKB-EC"/>
</dbReference>
<keyword evidence="8 13" id="KW-1133">Transmembrane helix</keyword>
<keyword evidence="9" id="KW-0560">Oxidoreductase</keyword>
<dbReference type="OrthoDB" id="17725at2759"/>
<reference evidence="15" key="1">
    <citation type="submission" date="2019-04" db="EMBL/GenBank/DDBJ databases">
        <title>Sequencing of skin fungus with MAO and IRED activity.</title>
        <authorList>
            <person name="Marsaioli A.J."/>
            <person name="Bonatto J.M.C."/>
            <person name="Reis Junior O."/>
        </authorList>
    </citation>
    <scope>NUCLEOTIDE SEQUENCE</scope>
    <source>
        <strain evidence="15">28M1</strain>
    </source>
</reference>
<protein>
    <recommendedName>
        <fullName evidence="3">ferric-chelate reductase (NADPH)</fullName>
        <ecNumber evidence="3">1.16.1.9</ecNumber>
    </recommendedName>
</protein>
<keyword evidence="5" id="KW-1003">Cell membrane</keyword>
<dbReference type="EC" id="1.16.1.9" evidence="3"/>
<keyword evidence="16" id="KW-1185">Reference proteome</keyword>
<dbReference type="Pfam" id="PF08022">
    <property type="entry name" value="FAD_binding_8"/>
    <property type="match status" value="1"/>
</dbReference>
<dbReference type="InterPro" id="IPR013130">
    <property type="entry name" value="Fe3_Rdtase_TM_dom"/>
</dbReference>
<dbReference type="Pfam" id="PF01794">
    <property type="entry name" value="Ferric_reduct"/>
    <property type="match status" value="1"/>
</dbReference>
<evidence type="ECO:0000259" key="14">
    <source>
        <dbReference type="PROSITE" id="PS51384"/>
    </source>
</evidence>
<dbReference type="InterPro" id="IPR051410">
    <property type="entry name" value="Ferric/Cupric_Reductase"/>
</dbReference>
<keyword evidence="7" id="KW-0249">Electron transport</keyword>
<keyword evidence="6 13" id="KW-0812">Transmembrane</keyword>
<dbReference type="PANTHER" id="PTHR32361:SF23">
    <property type="entry name" value="FERRIC-CHELATE REDUCTASE"/>
    <property type="match status" value="1"/>
</dbReference>
<dbReference type="CDD" id="cd06186">
    <property type="entry name" value="NOX_Duox_like_FAD_NADP"/>
    <property type="match status" value="1"/>
</dbReference>
<evidence type="ECO:0000256" key="7">
    <source>
        <dbReference type="ARBA" id="ARBA00022982"/>
    </source>
</evidence>
<name>A0A9P4WU40_9PLEO</name>
<dbReference type="EMBL" id="SWKV01000014">
    <property type="protein sequence ID" value="KAF3042871.1"/>
    <property type="molecule type" value="Genomic_DNA"/>
</dbReference>
<comment type="caution">
    <text evidence="15">The sequence shown here is derived from an EMBL/GenBank/DDBJ whole genome shotgun (WGS) entry which is preliminary data.</text>
</comment>
<organism evidence="15 16">
    <name type="scientific">Didymella heteroderae</name>
    <dbReference type="NCBI Taxonomy" id="1769908"/>
    <lineage>
        <taxon>Eukaryota</taxon>
        <taxon>Fungi</taxon>
        <taxon>Dikarya</taxon>
        <taxon>Ascomycota</taxon>
        <taxon>Pezizomycotina</taxon>
        <taxon>Dothideomycetes</taxon>
        <taxon>Pleosporomycetidae</taxon>
        <taxon>Pleosporales</taxon>
        <taxon>Pleosporineae</taxon>
        <taxon>Didymellaceae</taxon>
        <taxon>Didymella</taxon>
    </lineage>
</organism>
<evidence type="ECO:0000256" key="1">
    <source>
        <dbReference type="ARBA" id="ARBA00004651"/>
    </source>
</evidence>
<feature type="transmembrane region" description="Helical" evidence="13">
    <location>
        <begin position="41"/>
        <end position="61"/>
    </location>
</feature>
<evidence type="ECO:0000256" key="2">
    <source>
        <dbReference type="ARBA" id="ARBA00006278"/>
    </source>
</evidence>
<dbReference type="InterPro" id="IPR013112">
    <property type="entry name" value="FAD-bd_8"/>
</dbReference>
<feature type="domain" description="FAD-binding FR-type" evidence="14">
    <location>
        <begin position="66"/>
        <end position="199"/>
    </location>
</feature>
<comment type="similarity">
    <text evidence="2">Belongs to the ferric reductase (FRE) family.</text>
</comment>
<comment type="subcellular location">
    <subcellularLocation>
        <location evidence="1">Cell membrane</location>
        <topology evidence="1">Multi-pass membrane protein</topology>
    </subcellularLocation>
</comment>
<evidence type="ECO:0000313" key="15">
    <source>
        <dbReference type="EMBL" id="KAF3042871.1"/>
    </source>
</evidence>
<evidence type="ECO:0000256" key="3">
    <source>
        <dbReference type="ARBA" id="ARBA00012668"/>
    </source>
</evidence>
<feature type="transmembrane region" description="Helical" evidence="13">
    <location>
        <begin position="67"/>
        <end position="87"/>
    </location>
</feature>
<evidence type="ECO:0000256" key="8">
    <source>
        <dbReference type="ARBA" id="ARBA00022989"/>
    </source>
</evidence>
<dbReference type="GO" id="GO:0005886">
    <property type="term" value="C:plasma membrane"/>
    <property type="evidence" value="ECO:0007669"/>
    <property type="project" value="UniProtKB-SubCell"/>
</dbReference>
<dbReference type="InterPro" id="IPR013121">
    <property type="entry name" value="Fe_red_NAD-bd_6"/>
</dbReference>
<gene>
    <name evidence="15" type="ORF">E8E12_001490</name>
</gene>
<dbReference type="PANTHER" id="PTHR32361">
    <property type="entry name" value="FERRIC/CUPRIC REDUCTASE TRANSMEMBRANE COMPONENT"/>
    <property type="match status" value="1"/>
</dbReference>
<dbReference type="InterPro" id="IPR017938">
    <property type="entry name" value="Riboflavin_synthase-like_b-brl"/>
</dbReference>
<evidence type="ECO:0000256" key="5">
    <source>
        <dbReference type="ARBA" id="ARBA00022475"/>
    </source>
</evidence>
<dbReference type="GO" id="GO:0015677">
    <property type="term" value="P:copper ion import"/>
    <property type="evidence" value="ECO:0007669"/>
    <property type="project" value="TreeGrafter"/>
</dbReference>
<dbReference type="PROSITE" id="PS51384">
    <property type="entry name" value="FAD_FR"/>
    <property type="match status" value="1"/>
</dbReference>
<evidence type="ECO:0000313" key="16">
    <source>
        <dbReference type="Proteomes" id="UP000758155"/>
    </source>
</evidence>
<proteinExistence type="inferred from homology"/>
<dbReference type="Pfam" id="PF08030">
    <property type="entry name" value="NAD_binding_6"/>
    <property type="match status" value="1"/>
</dbReference>
<dbReference type="InterPro" id="IPR039261">
    <property type="entry name" value="FNR_nucleotide-bd"/>
</dbReference>
<dbReference type="GO" id="GO:0006879">
    <property type="term" value="P:intracellular iron ion homeostasis"/>
    <property type="evidence" value="ECO:0007669"/>
    <property type="project" value="TreeGrafter"/>
</dbReference>
<evidence type="ECO:0000256" key="4">
    <source>
        <dbReference type="ARBA" id="ARBA00022448"/>
    </source>
</evidence>
<evidence type="ECO:0000256" key="6">
    <source>
        <dbReference type="ARBA" id="ARBA00022692"/>
    </source>
</evidence>
<evidence type="ECO:0000256" key="11">
    <source>
        <dbReference type="ARBA" id="ARBA00023136"/>
    </source>
</evidence>
<dbReference type="InterPro" id="IPR017927">
    <property type="entry name" value="FAD-bd_FR_type"/>
</dbReference>
<dbReference type="Gene3D" id="3.40.50.80">
    <property type="entry name" value="Nucleotide-binding domain of ferredoxin-NADP reductase (FNR) module"/>
    <property type="match status" value="1"/>
</dbReference>
<evidence type="ECO:0000256" key="12">
    <source>
        <dbReference type="ARBA" id="ARBA00048483"/>
    </source>
</evidence>
<evidence type="ECO:0000256" key="10">
    <source>
        <dbReference type="ARBA" id="ARBA00023065"/>
    </source>
</evidence>
<sequence length="415" mass="47025">MVMQVTMMNALFYWTGIVALIFQAWLTFASHNKIRRMGYEFFKATHFAAVVVFVVVFFWHCDYTLTSWHYFIATAAIYVPCFVYPWLPTAFEYGSTQKAFVHIEGNGSVLLNVPSVNMRWKPGQHCFLRFTSFGLQAFSAHPFTICPLPPIQVDGKSELVFYIRHSNGLTKKLYENAQKRPETPVALLIDGPYGDINMQRFHEADRSLVIAGGSGVGWIFFFLELFCRQCSATRTREITVGNELSPNDEEKHTGGLERGRRLRIVLATRDLDSRTWFLETVAELFAKYSLPQKLDDIDIEVHLTGKAERTVSVAGSRENEGLSSSSDNIENEIKHKHINVEAPTEEHHGRPDLSRAIHTESKATTANDEYLSVHVCGPLTMQNDVRNAVAKENLEILKGAKSGGVYVHLEHFSWA</sequence>
<comment type="catalytic activity">
    <reaction evidence="12">
        <text>2 a Fe(II)-siderophore + NADP(+) + H(+) = 2 a Fe(III)-siderophore + NADPH</text>
        <dbReference type="Rhea" id="RHEA:28795"/>
        <dbReference type="Rhea" id="RHEA-COMP:11342"/>
        <dbReference type="Rhea" id="RHEA-COMP:11344"/>
        <dbReference type="ChEBI" id="CHEBI:15378"/>
        <dbReference type="ChEBI" id="CHEBI:29033"/>
        <dbReference type="ChEBI" id="CHEBI:29034"/>
        <dbReference type="ChEBI" id="CHEBI:57783"/>
        <dbReference type="ChEBI" id="CHEBI:58349"/>
        <dbReference type="EC" id="1.16.1.9"/>
    </reaction>
</comment>
<keyword evidence="10" id="KW-0406">Ion transport</keyword>
<feature type="transmembrane region" description="Helical" evidence="13">
    <location>
        <begin position="12"/>
        <end position="29"/>
    </location>
</feature>
<evidence type="ECO:0000256" key="13">
    <source>
        <dbReference type="SAM" id="Phobius"/>
    </source>
</evidence>
<evidence type="ECO:0000256" key="9">
    <source>
        <dbReference type="ARBA" id="ARBA00023002"/>
    </source>
</evidence>
<keyword evidence="4" id="KW-0813">Transport</keyword>
<dbReference type="AlphaFoldDB" id="A0A9P4WU40"/>
<accession>A0A9P4WU40</accession>